<accession>A0A9W4T0Y7</accession>
<name>A0A9W4T0Y7_9GLOM</name>
<feature type="non-terminal residue" evidence="1">
    <location>
        <position position="1"/>
    </location>
</feature>
<protein>
    <submittedName>
        <fullName evidence="1">9274_t:CDS:1</fullName>
    </submittedName>
</protein>
<dbReference type="EMBL" id="CAMKVN010004151">
    <property type="protein sequence ID" value="CAI2186452.1"/>
    <property type="molecule type" value="Genomic_DNA"/>
</dbReference>
<keyword evidence="2" id="KW-1185">Reference proteome</keyword>
<organism evidence="1 2">
    <name type="scientific">Funneliformis geosporum</name>
    <dbReference type="NCBI Taxonomy" id="1117311"/>
    <lineage>
        <taxon>Eukaryota</taxon>
        <taxon>Fungi</taxon>
        <taxon>Fungi incertae sedis</taxon>
        <taxon>Mucoromycota</taxon>
        <taxon>Glomeromycotina</taxon>
        <taxon>Glomeromycetes</taxon>
        <taxon>Glomerales</taxon>
        <taxon>Glomeraceae</taxon>
        <taxon>Funneliformis</taxon>
    </lineage>
</organism>
<proteinExistence type="predicted"/>
<evidence type="ECO:0000313" key="2">
    <source>
        <dbReference type="Proteomes" id="UP001153678"/>
    </source>
</evidence>
<gene>
    <name evidence="1" type="ORF">FWILDA_LOCUS12583</name>
</gene>
<dbReference type="Proteomes" id="UP001153678">
    <property type="component" value="Unassembled WGS sequence"/>
</dbReference>
<dbReference type="OrthoDB" id="2432162at2759"/>
<reference evidence="1" key="1">
    <citation type="submission" date="2022-08" db="EMBL/GenBank/DDBJ databases">
        <authorList>
            <person name="Kallberg Y."/>
            <person name="Tangrot J."/>
            <person name="Rosling A."/>
        </authorList>
    </citation>
    <scope>NUCLEOTIDE SEQUENCE</scope>
    <source>
        <strain evidence="1">Wild A</strain>
    </source>
</reference>
<comment type="caution">
    <text evidence="1">The sequence shown here is derived from an EMBL/GenBank/DDBJ whole genome shotgun (WGS) entry which is preliminary data.</text>
</comment>
<evidence type="ECO:0000313" key="1">
    <source>
        <dbReference type="EMBL" id="CAI2186452.1"/>
    </source>
</evidence>
<dbReference type="AlphaFoldDB" id="A0A9W4T0Y7"/>
<sequence length="145" mass="16203">SKDADANLQLLKHDVRQVVNNNSGNEKIIGKRIETELEEVDIESLGFDHTICSEVLDVKPKSFTKMPGKKKLSKVEQVSLNQDQESTPKEPFNTRCFTSEKLSVIPNPVIKISANTFLPKNSYRKKGAKNISQMISNGIQSDTQS</sequence>